<keyword evidence="6" id="KW-1185">Reference proteome</keyword>
<protein>
    <submittedName>
        <fullName evidence="5">AraC-type DNA-binding protein</fullName>
    </submittedName>
</protein>
<reference evidence="6" key="1">
    <citation type="submission" date="2016-10" db="EMBL/GenBank/DDBJ databases">
        <authorList>
            <person name="Varghese N."/>
            <person name="Submissions S."/>
        </authorList>
    </citation>
    <scope>NUCLEOTIDE SEQUENCE [LARGE SCALE GENOMIC DNA]</scope>
    <source>
        <strain evidence="6">DSM 17453</strain>
    </source>
</reference>
<keyword evidence="2 5" id="KW-0238">DNA-binding</keyword>
<dbReference type="Proteomes" id="UP000199450">
    <property type="component" value="Unassembled WGS sequence"/>
</dbReference>
<evidence type="ECO:0000313" key="5">
    <source>
        <dbReference type="EMBL" id="SEM15048.1"/>
    </source>
</evidence>
<evidence type="ECO:0000313" key="6">
    <source>
        <dbReference type="Proteomes" id="UP000199450"/>
    </source>
</evidence>
<dbReference type="PANTHER" id="PTHR43280:SF27">
    <property type="entry name" value="TRANSCRIPTIONAL REGULATOR MTLR"/>
    <property type="match status" value="1"/>
</dbReference>
<dbReference type="Pfam" id="PF02311">
    <property type="entry name" value="AraC_binding"/>
    <property type="match status" value="1"/>
</dbReference>
<dbReference type="InterPro" id="IPR009057">
    <property type="entry name" value="Homeodomain-like_sf"/>
</dbReference>
<dbReference type="Gene3D" id="1.10.10.60">
    <property type="entry name" value="Homeodomain-like"/>
    <property type="match status" value="2"/>
</dbReference>
<dbReference type="AlphaFoldDB" id="A0A1H7W200"/>
<organism evidence="5 6">
    <name type="scientific">Chryseobacterium taichungense</name>
    <dbReference type="NCBI Taxonomy" id="295069"/>
    <lineage>
        <taxon>Bacteria</taxon>
        <taxon>Pseudomonadati</taxon>
        <taxon>Bacteroidota</taxon>
        <taxon>Flavobacteriia</taxon>
        <taxon>Flavobacteriales</taxon>
        <taxon>Weeksellaceae</taxon>
        <taxon>Chryseobacterium group</taxon>
        <taxon>Chryseobacterium</taxon>
    </lineage>
</organism>
<keyword evidence="3" id="KW-0804">Transcription</keyword>
<dbReference type="Gene3D" id="2.60.120.10">
    <property type="entry name" value="Jelly Rolls"/>
    <property type="match status" value="1"/>
</dbReference>
<dbReference type="InterPro" id="IPR003313">
    <property type="entry name" value="AraC-bd"/>
</dbReference>
<dbReference type="InterPro" id="IPR011051">
    <property type="entry name" value="RmlC_Cupin_sf"/>
</dbReference>
<dbReference type="SMART" id="SM00342">
    <property type="entry name" value="HTH_ARAC"/>
    <property type="match status" value="1"/>
</dbReference>
<dbReference type="GO" id="GO:0043565">
    <property type="term" value="F:sequence-specific DNA binding"/>
    <property type="evidence" value="ECO:0007669"/>
    <property type="project" value="InterPro"/>
</dbReference>
<dbReference type="SUPFAM" id="SSF46689">
    <property type="entry name" value="Homeodomain-like"/>
    <property type="match status" value="2"/>
</dbReference>
<proteinExistence type="predicted"/>
<accession>A0A1H7W200</accession>
<dbReference type="GO" id="GO:0003700">
    <property type="term" value="F:DNA-binding transcription factor activity"/>
    <property type="evidence" value="ECO:0007669"/>
    <property type="project" value="InterPro"/>
</dbReference>
<evidence type="ECO:0000256" key="1">
    <source>
        <dbReference type="ARBA" id="ARBA00023015"/>
    </source>
</evidence>
<dbReference type="PANTHER" id="PTHR43280">
    <property type="entry name" value="ARAC-FAMILY TRANSCRIPTIONAL REGULATOR"/>
    <property type="match status" value="1"/>
</dbReference>
<name>A0A1H7W200_9FLAO</name>
<sequence>MVNEYLNYINIIIILGEYIYINSMKVTFERVIPDEKSSFRTIHNNSPISEFKWEYHYHPEIELVCVISGSGTRHVGYHKSNYTNGDLVLIGSNIPHSGFGLNSIDPHEEIVLQFKEEILQFPQQEVEARSIKNLLELSKYGIHFHHKIKKAMLPRLKLMLESEGYKRYLLLLEILFELSKCTDYELLNKEIMPYTIISKNKTRLENIFTFVEHNYDKEINIEEVAKLANLTLPAFCNFFKKATQITFTEFVNRYRINKACLLMAQDKSISECSYSCGFNNVTYFNRMFKKYTEKTPSEFMKNFAPKVNVDLKVENEVKIKAGF</sequence>
<dbReference type="SUPFAM" id="SSF51182">
    <property type="entry name" value="RmlC-like cupins"/>
    <property type="match status" value="1"/>
</dbReference>
<evidence type="ECO:0000256" key="3">
    <source>
        <dbReference type="ARBA" id="ARBA00023163"/>
    </source>
</evidence>
<evidence type="ECO:0000259" key="4">
    <source>
        <dbReference type="PROSITE" id="PS01124"/>
    </source>
</evidence>
<dbReference type="STRING" id="295069.SAMN05421856_101406"/>
<dbReference type="PROSITE" id="PS01124">
    <property type="entry name" value="HTH_ARAC_FAMILY_2"/>
    <property type="match status" value="1"/>
</dbReference>
<dbReference type="Pfam" id="PF12833">
    <property type="entry name" value="HTH_18"/>
    <property type="match status" value="1"/>
</dbReference>
<gene>
    <name evidence="5" type="ORF">SAMN05421856_101406</name>
</gene>
<feature type="domain" description="HTH araC/xylS-type" evidence="4">
    <location>
        <begin position="205"/>
        <end position="302"/>
    </location>
</feature>
<dbReference type="EMBL" id="FOBV01000001">
    <property type="protein sequence ID" value="SEM15048.1"/>
    <property type="molecule type" value="Genomic_DNA"/>
</dbReference>
<keyword evidence="1" id="KW-0805">Transcription regulation</keyword>
<dbReference type="InterPro" id="IPR018060">
    <property type="entry name" value="HTH_AraC"/>
</dbReference>
<dbReference type="InterPro" id="IPR014710">
    <property type="entry name" value="RmlC-like_jellyroll"/>
</dbReference>
<evidence type="ECO:0000256" key="2">
    <source>
        <dbReference type="ARBA" id="ARBA00023125"/>
    </source>
</evidence>